<comment type="caution">
    <text evidence="4">The sequence shown here is derived from an EMBL/GenBank/DDBJ whole genome shotgun (WGS) entry which is preliminary data.</text>
</comment>
<evidence type="ECO:0000256" key="1">
    <source>
        <dbReference type="PROSITE-ProRule" id="PRU00285"/>
    </source>
</evidence>
<feature type="domain" description="SHSP" evidence="3">
    <location>
        <begin position="26"/>
        <end position="143"/>
    </location>
</feature>
<dbReference type="PROSITE" id="PS01031">
    <property type="entry name" value="SHSP"/>
    <property type="match status" value="1"/>
</dbReference>
<reference evidence="4" key="1">
    <citation type="submission" date="2020-10" db="EMBL/GenBank/DDBJ databases">
        <authorList>
            <person name="Gilroy R."/>
        </authorList>
    </citation>
    <scope>NUCLEOTIDE SEQUENCE</scope>
    <source>
        <strain evidence="4">D5-748</strain>
    </source>
</reference>
<comment type="similarity">
    <text evidence="1 2">Belongs to the small heat shock protein (HSP20) family.</text>
</comment>
<dbReference type="InterPro" id="IPR031107">
    <property type="entry name" value="Small_HSP"/>
</dbReference>
<dbReference type="Gene3D" id="2.60.40.790">
    <property type="match status" value="1"/>
</dbReference>
<reference evidence="4" key="2">
    <citation type="journal article" date="2021" name="PeerJ">
        <title>Extensive microbial diversity within the chicken gut microbiome revealed by metagenomics and culture.</title>
        <authorList>
            <person name="Gilroy R."/>
            <person name="Ravi A."/>
            <person name="Getino M."/>
            <person name="Pursley I."/>
            <person name="Horton D.L."/>
            <person name="Alikhan N.F."/>
            <person name="Baker D."/>
            <person name="Gharbi K."/>
            <person name="Hall N."/>
            <person name="Watson M."/>
            <person name="Adriaenssens E.M."/>
            <person name="Foster-Nyarko E."/>
            <person name="Jarju S."/>
            <person name="Secka A."/>
            <person name="Antonio M."/>
            <person name="Oren A."/>
            <person name="Chaudhuri R.R."/>
            <person name="La Ragione R."/>
            <person name="Hildebrand F."/>
            <person name="Pallen M.J."/>
        </authorList>
    </citation>
    <scope>NUCLEOTIDE SEQUENCE</scope>
    <source>
        <strain evidence="4">D5-748</strain>
    </source>
</reference>
<protein>
    <submittedName>
        <fullName evidence="4">Hsp20/alpha crystallin family protein</fullName>
    </submittedName>
</protein>
<accession>A0A9D9EB77</accession>
<dbReference type="EMBL" id="JADIMO010000001">
    <property type="protein sequence ID" value="MBO8444082.1"/>
    <property type="molecule type" value="Genomic_DNA"/>
</dbReference>
<evidence type="ECO:0000313" key="5">
    <source>
        <dbReference type="Proteomes" id="UP000823619"/>
    </source>
</evidence>
<dbReference type="InterPro" id="IPR002068">
    <property type="entry name" value="A-crystallin/Hsp20_dom"/>
</dbReference>
<dbReference type="CDD" id="cd06464">
    <property type="entry name" value="ACD_sHsps-like"/>
    <property type="match status" value="1"/>
</dbReference>
<proteinExistence type="inferred from homology"/>
<dbReference type="AlphaFoldDB" id="A0A9D9EB77"/>
<name>A0A9D9EB77_9BACT</name>
<evidence type="ECO:0000313" key="4">
    <source>
        <dbReference type="EMBL" id="MBO8444082.1"/>
    </source>
</evidence>
<evidence type="ECO:0000259" key="3">
    <source>
        <dbReference type="PROSITE" id="PS01031"/>
    </source>
</evidence>
<gene>
    <name evidence="4" type="ORF">IAC23_00015</name>
</gene>
<dbReference type="PANTHER" id="PTHR11527">
    <property type="entry name" value="HEAT-SHOCK PROTEIN 20 FAMILY MEMBER"/>
    <property type="match status" value="1"/>
</dbReference>
<evidence type="ECO:0000256" key="2">
    <source>
        <dbReference type="RuleBase" id="RU003616"/>
    </source>
</evidence>
<organism evidence="4 5">
    <name type="scientific">Candidatus Cryptobacteroides merdavium</name>
    <dbReference type="NCBI Taxonomy" id="2840769"/>
    <lineage>
        <taxon>Bacteria</taxon>
        <taxon>Pseudomonadati</taxon>
        <taxon>Bacteroidota</taxon>
        <taxon>Bacteroidia</taxon>
        <taxon>Bacteroidales</taxon>
        <taxon>Candidatus Cryptobacteroides</taxon>
    </lineage>
</organism>
<dbReference type="SUPFAM" id="SSF49764">
    <property type="entry name" value="HSP20-like chaperones"/>
    <property type="match status" value="1"/>
</dbReference>
<dbReference type="InterPro" id="IPR008978">
    <property type="entry name" value="HSP20-like_chaperone"/>
</dbReference>
<sequence>MVPARRRNQTWLPDIFNDFFDTDWMDRMNATAPAINVLEDENAYDLEVAAPGMTKEDFKVHINEDGNLVIEMEKKTDEKSEKRHGHYLRREFSYSQFQQTMVLPEDADKEQISAQVEHGVLKVNIPKIKKNEKEQARKVIEVK</sequence>
<dbReference type="Proteomes" id="UP000823619">
    <property type="component" value="Unassembled WGS sequence"/>
</dbReference>
<dbReference type="Pfam" id="PF00011">
    <property type="entry name" value="HSP20"/>
    <property type="match status" value="1"/>
</dbReference>